<evidence type="ECO:0000259" key="10">
    <source>
        <dbReference type="Pfam" id="PF00586"/>
    </source>
</evidence>
<evidence type="ECO:0000256" key="1">
    <source>
        <dbReference type="ARBA" id="ARBA00001974"/>
    </source>
</evidence>
<evidence type="ECO:0000313" key="13">
    <source>
        <dbReference type="EMBL" id="MTJ03407.1"/>
    </source>
</evidence>
<dbReference type="Gene3D" id="3.90.650.10">
    <property type="entry name" value="PurM-like C-terminal domain"/>
    <property type="match status" value="1"/>
</dbReference>
<keyword evidence="8" id="KW-0560">Oxidoreductase</keyword>
<evidence type="ECO:0000256" key="9">
    <source>
        <dbReference type="ARBA" id="ARBA00023266"/>
    </source>
</evidence>
<dbReference type="NCBIfam" id="TIGR00476">
    <property type="entry name" value="selD"/>
    <property type="match status" value="1"/>
</dbReference>
<organism evidence="13 14">
    <name type="scientific">Sediminimonas qiaohouensis</name>
    <dbReference type="NCBI Taxonomy" id="552061"/>
    <lineage>
        <taxon>Bacteria</taxon>
        <taxon>Pseudomonadati</taxon>
        <taxon>Pseudomonadota</taxon>
        <taxon>Alphaproteobacteria</taxon>
        <taxon>Rhodobacterales</taxon>
        <taxon>Roseobacteraceae</taxon>
        <taxon>Sediminimonas</taxon>
    </lineage>
</organism>
<evidence type="ECO:0000256" key="4">
    <source>
        <dbReference type="ARBA" id="ARBA00022741"/>
    </source>
</evidence>
<evidence type="ECO:0000256" key="3">
    <source>
        <dbReference type="ARBA" id="ARBA00022679"/>
    </source>
</evidence>
<evidence type="ECO:0000256" key="2">
    <source>
        <dbReference type="ARBA" id="ARBA00022630"/>
    </source>
</evidence>
<feature type="domain" description="PurM-like N-terminal" evidence="10">
    <location>
        <begin position="435"/>
        <end position="544"/>
    </location>
</feature>
<sequence>MQPQTPLTRDVVLIGGGHTHALALRKWGMAPLPGARLTLINPGPTAPYSGMLPGHIAGHYTREELDIDLVRLARFANARLVLARATDIDPQAQVVTTSDGREIGYDLASIDIGITAEMPCLPGFAEHGVPAKPLDIYARSWRAFLERVAAGEAPPEVAVIGAGVAGVELSMAMAHAMRPHSAEITVTLIERSAGLTGVGPRAEARLQRALRSNGVTLLTDAEVSRVTEDAVELSSGKSVPSAFTVGAAGAFAHGWIAQAPLPQNEGFVKVGSDLRVEGIETLFAVGDCAHMSHAPRPKAGVFAVRAAPVLHHNLRAALTGRRLRAFRPQGDYLKLISLGGKSAMAEKWGWPVSGPLLWRWKNRIDQGFMDKFRHLPRMAAQRHPARISAAGVDEALAGGKPLCAGCGSKLGADRLGAALSALPVPRRADVLSRPGDDAAILDIGGGRQQVITTDHLRAFTEDTALMARIAAVHALGDIWAMGAAPQAALATVILPRMSGPLQSRSMAEIMAAAAEVFTAEGAEIVGGHSTMGAETTLGYTITGLCEGTPITHAGARAGDTLILTRPIGSGTLLAAEMAGEADGRDIAALLEQMARPQGDAARLLKGAHAMTDVTGFGLAGHLLSIARSSVMGAEIDLAAVPVYNGALALAEAGHRSSLYPDNAAAAPVTGAAGARGALLHDPQTAGGLLAAVDAAEAEKILSDLHVAGVPAVAIGRMIEGPPGVVCAR</sequence>
<gene>
    <name evidence="13" type="primary">selD</name>
    <name evidence="13" type="ORF">FH759_01755</name>
</gene>
<dbReference type="InterPro" id="IPR036676">
    <property type="entry name" value="PurM-like_C_sf"/>
</dbReference>
<name>A0A7C9HAK9_9RHOB</name>
<comment type="caution">
    <text evidence="13">The sequence shown here is derived from an EMBL/GenBank/DDBJ whole genome shotgun (WGS) entry which is preliminary data.</text>
</comment>
<dbReference type="InterPro" id="IPR010918">
    <property type="entry name" value="PurM-like_C_dom"/>
</dbReference>
<dbReference type="GO" id="GO:0019646">
    <property type="term" value="P:aerobic electron transport chain"/>
    <property type="evidence" value="ECO:0007669"/>
    <property type="project" value="TreeGrafter"/>
</dbReference>
<dbReference type="SUPFAM" id="SSF55326">
    <property type="entry name" value="PurM N-terminal domain-like"/>
    <property type="match status" value="1"/>
</dbReference>
<dbReference type="InterPro" id="IPR036188">
    <property type="entry name" value="FAD/NAD-bd_sf"/>
</dbReference>
<dbReference type="EMBL" id="VENJ01000002">
    <property type="protein sequence ID" value="MTJ03407.1"/>
    <property type="molecule type" value="Genomic_DNA"/>
</dbReference>
<evidence type="ECO:0000256" key="8">
    <source>
        <dbReference type="ARBA" id="ARBA00023002"/>
    </source>
</evidence>
<dbReference type="Pfam" id="PF02769">
    <property type="entry name" value="AIRS_C"/>
    <property type="match status" value="1"/>
</dbReference>
<keyword evidence="5 13" id="KW-0418">Kinase</keyword>
<dbReference type="GO" id="GO:0005524">
    <property type="term" value="F:ATP binding"/>
    <property type="evidence" value="ECO:0007669"/>
    <property type="project" value="UniProtKB-KW"/>
</dbReference>
<dbReference type="InterPro" id="IPR004536">
    <property type="entry name" value="SPS/SelD"/>
</dbReference>
<dbReference type="Gene3D" id="3.50.50.100">
    <property type="match status" value="1"/>
</dbReference>
<dbReference type="Gene3D" id="3.30.1330.10">
    <property type="entry name" value="PurM-like, N-terminal domain"/>
    <property type="match status" value="1"/>
</dbReference>
<dbReference type="SUPFAM" id="SSF51905">
    <property type="entry name" value="FAD/NAD(P)-binding domain"/>
    <property type="match status" value="2"/>
</dbReference>
<dbReference type="RefSeq" id="WP_273247884.1">
    <property type="nucleotide sequence ID" value="NZ_VENJ01000002.1"/>
</dbReference>
<keyword evidence="3 13" id="KW-0808">Transferase</keyword>
<keyword evidence="7" id="KW-0067">ATP-binding</keyword>
<evidence type="ECO:0000256" key="5">
    <source>
        <dbReference type="ARBA" id="ARBA00022777"/>
    </source>
</evidence>
<evidence type="ECO:0000259" key="12">
    <source>
        <dbReference type="Pfam" id="PF07992"/>
    </source>
</evidence>
<keyword evidence="9" id="KW-0711">Selenium</keyword>
<keyword evidence="6" id="KW-0274">FAD</keyword>
<dbReference type="InterPro" id="IPR023753">
    <property type="entry name" value="FAD/NAD-binding_dom"/>
</dbReference>
<keyword evidence="4" id="KW-0547">Nucleotide-binding</keyword>
<feature type="domain" description="PurM-like C-terminal" evidence="11">
    <location>
        <begin position="556"/>
        <end position="721"/>
    </location>
</feature>
<accession>A0A7C9HAK9</accession>
<dbReference type="PANTHER" id="PTHR42913:SF9">
    <property type="entry name" value="SLR1591 PROTEIN"/>
    <property type="match status" value="1"/>
</dbReference>
<dbReference type="InterPro" id="IPR017584">
    <property type="entry name" value="Pyridine_nucleo_diS_OxRdtase_N"/>
</dbReference>
<dbReference type="InterPro" id="IPR051169">
    <property type="entry name" value="NADH-Q_oxidoreductase"/>
</dbReference>
<dbReference type="SUPFAM" id="SSF56042">
    <property type="entry name" value="PurM C-terminal domain-like"/>
    <property type="match status" value="1"/>
</dbReference>
<comment type="cofactor">
    <cofactor evidence="1">
        <name>FAD</name>
        <dbReference type="ChEBI" id="CHEBI:57692"/>
    </cofactor>
</comment>
<dbReference type="GO" id="GO:0003955">
    <property type="term" value="F:NAD(P)H dehydrogenase (quinone) activity"/>
    <property type="evidence" value="ECO:0007669"/>
    <property type="project" value="TreeGrafter"/>
</dbReference>
<dbReference type="Pfam" id="PF00586">
    <property type="entry name" value="AIRS"/>
    <property type="match status" value="1"/>
</dbReference>
<dbReference type="InterPro" id="IPR016188">
    <property type="entry name" value="PurM-like_N"/>
</dbReference>
<evidence type="ECO:0000313" key="14">
    <source>
        <dbReference type="Proteomes" id="UP000483078"/>
    </source>
</evidence>
<evidence type="ECO:0000256" key="6">
    <source>
        <dbReference type="ARBA" id="ARBA00022827"/>
    </source>
</evidence>
<evidence type="ECO:0000259" key="11">
    <source>
        <dbReference type="Pfam" id="PF02769"/>
    </source>
</evidence>
<evidence type="ECO:0000256" key="7">
    <source>
        <dbReference type="ARBA" id="ARBA00022840"/>
    </source>
</evidence>
<reference evidence="13 14" key="1">
    <citation type="submission" date="2019-06" db="EMBL/GenBank/DDBJ databases">
        <title>Enrichment of Autotrophic Halophilic Microorganisms from Red Sea Brine Pool Using Microbial Electrosynthesis System.</title>
        <authorList>
            <person name="Alqahtani M.F."/>
            <person name="Bajracharya S."/>
            <person name="Katuri K.P."/>
            <person name="Ali M."/>
            <person name="Saikaly P.E."/>
        </authorList>
    </citation>
    <scope>NUCLEOTIDE SEQUENCE [LARGE SCALE GENOMIC DNA]</scope>
    <source>
        <strain evidence="13">MES6</strain>
    </source>
</reference>
<protein>
    <submittedName>
        <fullName evidence="13">Selenide, water dikinase SelD</fullName>
        <ecNumber evidence="13">2.7.9.3</ecNumber>
    </submittedName>
</protein>
<feature type="domain" description="FAD/NAD(P)-binding" evidence="12">
    <location>
        <begin position="10"/>
        <end position="295"/>
    </location>
</feature>
<dbReference type="InterPro" id="IPR036921">
    <property type="entry name" value="PurM-like_N_sf"/>
</dbReference>
<dbReference type="GO" id="GO:0004756">
    <property type="term" value="F:selenide, water dikinase activity"/>
    <property type="evidence" value="ECO:0007669"/>
    <property type="project" value="UniProtKB-EC"/>
</dbReference>
<dbReference type="AlphaFoldDB" id="A0A7C9HAK9"/>
<keyword evidence="2" id="KW-0285">Flavoprotein</keyword>
<dbReference type="PANTHER" id="PTHR42913">
    <property type="entry name" value="APOPTOSIS-INDUCING FACTOR 1"/>
    <property type="match status" value="1"/>
</dbReference>
<dbReference type="CDD" id="cd02195">
    <property type="entry name" value="SelD"/>
    <property type="match status" value="1"/>
</dbReference>
<dbReference type="NCBIfam" id="TIGR03169">
    <property type="entry name" value="Nterm_to_SelD"/>
    <property type="match status" value="1"/>
</dbReference>
<proteinExistence type="predicted"/>
<dbReference type="Pfam" id="PF07992">
    <property type="entry name" value="Pyr_redox_2"/>
    <property type="match status" value="1"/>
</dbReference>
<dbReference type="Proteomes" id="UP000483078">
    <property type="component" value="Unassembled WGS sequence"/>
</dbReference>
<dbReference type="EC" id="2.7.9.3" evidence="13"/>